<evidence type="ECO:0000313" key="3">
    <source>
        <dbReference type="Proteomes" id="UP000061135"/>
    </source>
</evidence>
<keyword evidence="1" id="KW-0472">Membrane</keyword>
<dbReference type="Pfam" id="PF11137">
    <property type="entry name" value="DUF2909"/>
    <property type="match status" value="1"/>
</dbReference>
<dbReference type="Proteomes" id="UP000061135">
    <property type="component" value="Chromosome"/>
</dbReference>
<dbReference type="EMBL" id="CP007501">
    <property type="protein sequence ID" value="AKD26253.1"/>
    <property type="molecule type" value="Genomic_DNA"/>
</dbReference>
<dbReference type="OrthoDB" id="8687573at2"/>
<keyword evidence="1" id="KW-0812">Transmembrane</keyword>
<evidence type="ECO:0008006" key="4">
    <source>
        <dbReference type="Google" id="ProtNLM"/>
    </source>
</evidence>
<dbReference type="RefSeq" id="WP_046330897.1">
    <property type="nucleotide sequence ID" value="NZ_CP007501.1"/>
</dbReference>
<dbReference type="AlphaFoldDB" id="A0A0E3V2C7"/>
<dbReference type="KEGG" id="pdq:CL55_00019200"/>
<protein>
    <recommendedName>
        <fullName evidence="4">Twin transmembrane helix small protein</fullName>
    </recommendedName>
</protein>
<dbReference type="HOGENOM" id="CLU_162755_2_0_4"/>
<organism evidence="2 3">
    <name type="scientific">Polynucleobacter duraquae</name>
    <dbReference type="NCBI Taxonomy" id="1835254"/>
    <lineage>
        <taxon>Bacteria</taxon>
        <taxon>Pseudomonadati</taxon>
        <taxon>Pseudomonadota</taxon>
        <taxon>Betaproteobacteria</taxon>
        <taxon>Burkholderiales</taxon>
        <taxon>Burkholderiaceae</taxon>
        <taxon>Polynucleobacter</taxon>
    </lineage>
</organism>
<keyword evidence="3" id="KW-1185">Reference proteome</keyword>
<accession>A0A0E3V2C7</accession>
<proteinExistence type="predicted"/>
<name>A0A0E3V2C7_9BURK</name>
<gene>
    <name evidence="2" type="ORF">CL55_00019200</name>
</gene>
<feature type="transmembrane region" description="Helical" evidence="1">
    <location>
        <begin position="36"/>
        <end position="57"/>
    </location>
</feature>
<reference evidence="2 3" key="1">
    <citation type="submission" date="2014-03" db="EMBL/GenBank/DDBJ databases">
        <title>Genome of Polynucleobacter strain MWH-MoK4.</title>
        <authorList>
            <person name="Hahn M.W."/>
        </authorList>
    </citation>
    <scope>NUCLEOTIDE SEQUENCE [LARGE SCALE GENOMIC DNA]</scope>
    <source>
        <strain evidence="2 3">MWH-MoK4</strain>
    </source>
</reference>
<sequence length="70" mass="7717">MKWVIPVALLIIVGSLGSALYFMMKDKGRSSRMVQSLMLRIGLSIVLFLGILIAHYFGYIEATGVRVGTN</sequence>
<keyword evidence="1" id="KW-1133">Transmembrane helix</keyword>
<dbReference type="NCBIfam" id="NF033233">
    <property type="entry name" value="twin_helix"/>
    <property type="match status" value="1"/>
</dbReference>
<evidence type="ECO:0000256" key="1">
    <source>
        <dbReference type="SAM" id="Phobius"/>
    </source>
</evidence>
<feature type="transmembrane region" description="Helical" evidence="1">
    <location>
        <begin position="6"/>
        <end position="24"/>
    </location>
</feature>
<dbReference type="InterPro" id="IPR021313">
    <property type="entry name" value="DUF2909"/>
</dbReference>
<dbReference type="STRING" id="1835254.CL55_00019200"/>
<dbReference type="PATRIC" id="fig|576611.7.peg.1948"/>
<evidence type="ECO:0000313" key="2">
    <source>
        <dbReference type="EMBL" id="AKD26253.1"/>
    </source>
</evidence>